<keyword evidence="1 5" id="KW-0732">Signal</keyword>
<dbReference type="Gene3D" id="2.60.40.2030">
    <property type="match status" value="2"/>
</dbReference>
<evidence type="ECO:0000256" key="5">
    <source>
        <dbReference type="SAM" id="SignalP"/>
    </source>
</evidence>
<accession>A0A1H9S7E0</accession>
<dbReference type="SMART" id="SM00237">
    <property type="entry name" value="Calx_beta"/>
    <property type="match status" value="2"/>
</dbReference>
<evidence type="ECO:0000256" key="1">
    <source>
        <dbReference type="ARBA" id="ARBA00022729"/>
    </source>
</evidence>
<feature type="compositionally biased region" description="Polar residues" evidence="4">
    <location>
        <begin position="524"/>
        <end position="537"/>
    </location>
</feature>
<dbReference type="InterPro" id="IPR003644">
    <property type="entry name" value="Calx_beta"/>
</dbReference>
<evidence type="ECO:0000256" key="4">
    <source>
        <dbReference type="SAM" id="MobiDB-lite"/>
    </source>
</evidence>
<dbReference type="Pfam" id="PF03160">
    <property type="entry name" value="Calx-beta"/>
    <property type="match status" value="2"/>
</dbReference>
<name>A0A1H9S7E0_9RHOB</name>
<keyword evidence="3" id="KW-0106">Calcium</keyword>
<feature type="signal peptide" evidence="5">
    <location>
        <begin position="1"/>
        <end position="20"/>
    </location>
</feature>
<dbReference type="GO" id="GO:0007154">
    <property type="term" value="P:cell communication"/>
    <property type="evidence" value="ECO:0007669"/>
    <property type="project" value="InterPro"/>
</dbReference>
<dbReference type="SUPFAM" id="SSF141072">
    <property type="entry name" value="CalX-like"/>
    <property type="match status" value="2"/>
</dbReference>
<evidence type="ECO:0000256" key="2">
    <source>
        <dbReference type="ARBA" id="ARBA00022737"/>
    </source>
</evidence>
<evidence type="ECO:0000313" key="7">
    <source>
        <dbReference type="EMBL" id="SER80545.1"/>
    </source>
</evidence>
<proteinExistence type="predicted"/>
<feature type="domain" description="Calx-beta" evidence="6">
    <location>
        <begin position="132"/>
        <end position="226"/>
    </location>
</feature>
<keyword evidence="8" id="KW-1185">Reference proteome</keyword>
<feature type="region of interest" description="Disordered" evidence="4">
    <location>
        <begin position="524"/>
        <end position="547"/>
    </location>
</feature>
<organism evidence="7 8">
    <name type="scientific">Tranquillimonas rosea</name>
    <dbReference type="NCBI Taxonomy" id="641238"/>
    <lineage>
        <taxon>Bacteria</taxon>
        <taxon>Pseudomonadati</taxon>
        <taxon>Pseudomonadota</taxon>
        <taxon>Alphaproteobacteria</taxon>
        <taxon>Rhodobacterales</taxon>
        <taxon>Roseobacteraceae</taxon>
        <taxon>Tranquillimonas</taxon>
    </lineage>
</organism>
<evidence type="ECO:0000259" key="6">
    <source>
        <dbReference type="SMART" id="SM00237"/>
    </source>
</evidence>
<evidence type="ECO:0000256" key="3">
    <source>
        <dbReference type="ARBA" id="ARBA00022837"/>
    </source>
</evidence>
<dbReference type="GO" id="GO:0016020">
    <property type="term" value="C:membrane"/>
    <property type="evidence" value="ECO:0007669"/>
    <property type="project" value="InterPro"/>
</dbReference>
<evidence type="ECO:0000313" key="8">
    <source>
        <dbReference type="Proteomes" id="UP000198885"/>
    </source>
</evidence>
<protein>
    <submittedName>
        <fullName evidence="7">Calx-beta domain-containing protein</fullName>
    </submittedName>
</protein>
<feature type="domain" description="Calx-beta" evidence="6">
    <location>
        <begin position="11"/>
        <end position="112"/>
    </location>
</feature>
<keyword evidence="2" id="KW-0677">Repeat</keyword>
<gene>
    <name evidence="7" type="ORF">SAMN04490244_10346</name>
</gene>
<dbReference type="STRING" id="641238.SAMN04490244_10346"/>
<dbReference type="AlphaFoldDB" id="A0A1H9S7E0"/>
<dbReference type="OrthoDB" id="8728276at2"/>
<dbReference type="EMBL" id="FOGU01000003">
    <property type="protein sequence ID" value="SER80545.1"/>
    <property type="molecule type" value="Genomic_DNA"/>
</dbReference>
<sequence>MRAAALPLVLSCAVVPATGAAQMLTMIPQTTELRETGPRVSMVHLMLDAPAETPFMVMARTTGLTATAGVDFKPVVTPIIFNKGQMVAALVVEVMDDSEDEPDTEMFQLALKDLTLLDPEPGAIVVLGMPILHFAIVDNDHTLSVSAGSAPEGQPVPVTITQRFDSRETVNVATTVEGGSASPGVDFDPVRQPGYIREGQRTLELGIGTVADDEEEPDETVRLALEAYNPGTIVIEPETVSGTIIDATEEDVRPATLRYGPGTGYVHYEGDLVGQQEFPPQIFDIEMRMHIGGSGFTLSQQGTDLPFKRICGQDIDVSAAAQAIPGTSAADMRGAGAQAWRAGYTVEGVPFEYVLFGHPDRRLEGFATSEYVEGGMMAHNQFFSYIVTPEVQDPEPEVPRLEPDATPVVDPGAVRSSVARAIASDLGRPVAEIEPYLSTALSKETGTSPVEVRLFLDPDGRPVRADRAEPDPCDPAYGQMQPAARRLIYTVHAFEDRFVVQSKTQDVETGRYESAYMEDLGSASSGLDTAVNRSHSGLSPDLAPPSD</sequence>
<feature type="chain" id="PRO_5011446318" evidence="5">
    <location>
        <begin position="21"/>
        <end position="547"/>
    </location>
</feature>
<dbReference type="RefSeq" id="WP_092689697.1">
    <property type="nucleotide sequence ID" value="NZ_FOGU01000003.1"/>
</dbReference>
<dbReference type="InterPro" id="IPR038081">
    <property type="entry name" value="CalX-like_sf"/>
</dbReference>
<reference evidence="7 8" key="1">
    <citation type="submission" date="2016-10" db="EMBL/GenBank/DDBJ databases">
        <authorList>
            <person name="de Groot N.N."/>
        </authorList>
    </citation>
    <scope>NUCLEOTIDE SEQUENCE [LARGE SCALE GENOMIC DNA]</scope>
    <source>
        <strain evidence="7 8">DSM 23042</strain>
    </source>
</reference>
<dbReference type="Proteomes" id="UP000198885">
    <property type="component" value="Unassembled WGS sequence"/>
</dbReference>